<dbReference type="OrthoDB" id="34624at2"/>
<organism evidence="2 3">
    <name type="scientific">Convivina intestini</name>
    <dbReference type="NCBI Taxonomy" id="1505726"/>
    <lineage>
        <taxon>Bacteria</taxon>
        <taxon>Bacillati</taxon>
        <taxon>Bacillota</taxon>
        <taxon>Bacilli</taxon>
        <taxon>Lactobacillales</taxon>
        <taxon>Lactobacillaceae</taxon>
        <taxon>Convivina</taxon>
    </lineage>
</organism>
<name>A0A2U1DCN8_9LACO</name>
<comment type="caution">
    <text evidence="2">The sequence shown here is derived from an EMBL/GenBank/DDBJ whole genome shotgun (WGS) entry which is preliminary data.</text>
</comment>
<dbReference type="InterPro" id="IPR001387">
    <property type="entry name" value="Cro/C1-type_HTH"/>
</dbReference>
<dbReference type="EMBL" id="QEKT01000002">
    <property type="protein sequence ID" value="PVY85427.1"/>
    <property type="molecule type" value="Genomic_DNA"/>
</dbReference>
<dbReference type="PROSITE" id="PS50943">
    <property type="entry name" value="HTH_CROC1"/>
    <property type="match status" value="1"/>
</dbReference>
<gene>
    <name evidence="2" type="ORF">C7384_102249</name>
</gene>
<dbReference type="SMART" id="SM00530">
    <property type="entry name" value="HTH_XRE"/>
    <property type="match status" value="1"/>
</dbReference>
<dbReference type="Gene3D" id="1.25.40.10">
    <property type="entry name" value="Tetratricopeptide repeat domain"/>
    <property type="match status" value="1"/>
</dbReference>
<evidence type="ECO:0000259" key="1">
    <source>
        <dbReference type="PROSITE" id="PS50943"/>
    </source>
</evidence>
<sequence length="307" mass="36278">MKKIGESIRLIRKQKKLTQSVVYTGIISRNFASRFENGVSGIETSKFFKILKRLSVSPNEFEYIHYKNNEYKLKKVLRDIDNASSANNFSALKSIYKQYHLENSLDSQILSALAYVKLYVHGNNPFNMALEPTYPLKLHLLESSEWSLVEFRAFVDGIFIFRLENFNLDLCMKRAVKAHLKYKDLVDSKVEIDQNMGSIILNYLQIQLTNRKYNFIDDYLKLSRTFSTELTDFTATLTLNFSDLLFNLYFDCDFNHGRTECYEFLRTLQKLKFSDFRVFQDIYNYHLSISEDYHRKKNKNNFDGLLK</sequence>
<dbReference type="Pfam" id="PF01381">
    <property type="entry name" value="HTH_3"/>
    <property type="match status" value="1"/>
</dbReference>
<feature type="domain" description="HTH cro/C1-type" evidence="1">
    <location>
        <begin position="8"/>
        <end position="61"/>
    </location>
</feature>
<reference evidence="2 3" key="1">
    <citation type="submission" date="2018-04" db="EMBL/GenBank/DDBJ databases">
        <title>Genomic Encyclopedia of Type Strains, Phase IV (KMG-IV): sequencing the most valuable type-strain genomes for metagenomic binning, comparative biology and taxonomic classification.</title>
        <authorList>
            <person name="Goeker M."/>
        </authorList>
    </citation>
    <scope>NUCLEOTIDE SEQUENCE [LARGE SCALE GENOMIC DNA]</scope>
    <source>
        <strain evidence="2 3">DSM 28795</strain>
    </source>
</reference>
<protein>
    <submittedName>
        <fullName evidence="2">Helix-turn-helix protein</fullName>
    </submittedName>
</protein>
<dbReference type="Proteomes" id="UP000245433">
    <property type="component" value="Unassembled WGS sequence"/>
</dbReference>
<accession>A0A2U1DCN8</accession>
<dbReference type="InterPro" id="IPR053163">
    <property type="entry name" value="HTH-type_regulator_Rgg"/>
</dbReference>
<dbReference type="GO" id="GO:0003677">
    <property type="term" value="F:DNA binding"/>
    <property type="evidence" value="ECO:0007669"/>
    <property type="project" value="InterPro"/>
</dbReference>
<dbReference type="InterPro" id="IPR010982">
    <property type="entry name" value="Lambda_DNA-bd_dom_sf"/>
</dbReference>
<dbReference type="RefSeq" id="WP_089937959.1">
    <property type="nucleotide sequence ID" value="NZ_CAKOEX010000002.1"/>
</dbReference>
<keyword evidence="3" id="KW-1185">Reference proteome</keyword>
<dbReference type="SUPFAM" id="SSF47413">
    <property type="entry name" value="lambda repressor-like DNA-binding domains"/>
    <property type="match status" value="1"/>
</dbReference>
<dbReference type="PANTHER" id="PTHR37038">
    <property type="entry name" value="TRANSCRIPTIONAL REGULATOR-RELATED"/>
    <property type="match status" value="1"/>
</dbReference>
<proteinExistence type="predicted"/>
<evidence type="ECO:0000313" key="3">
    <source>
        <dbReference type="Proteomes" id="UP000245433"/>
    </source>
</evidence>
<dbReference type="InterPro" id="IPR011990">
    <property type="entry name" value="TPR-like_helical_dom_sf"/>
</dbReference>
<dbReference type="CDD" id="cd00093">
    <property type="entry name" value="HTH_XRE"/>
    <property type="match status" value="1"/>
</dbReference>
<dbReference type="AlphaFoldDB" id="A0A2U1DCN8"/>
<evidence type="ECO:0000313" key="2">
    <source>
        <dbReference type="EMBL" id="PVY85427.1"/>
    </source>
</evidence>